<organism evidence="1 2">
    <name type="scientific">Victivallis vadensis</name>
    <dbReference type="NCBI Taxonomy" id="172901"/>
    <lineage>
        <taxon>Bacteria</taxon>
        <taxon>Pseudomonadati</taxon>
        <taxon>Lentisphaerota</taxon>
        <taxon>Lentisphaeria</taxon>
        <taxon>Victivallales</taxon>
        <taxon>Victivallaceae</taxon>
        <taxon>Victivallis</taxon>
    </lineage>
</organism>
<accession>A0A848B5Q6</accession>
<dbReference type="EMBL" id="JABAEW010000174">
    <property type="protein sequence ID" value="NMD89507.1"/>
    <property type="molecule type" value="Genomic_DNA"/>
</dbReference>
<gene>
    <name evidence="1" type="ORF">HF882_23295</name>
</gene>
<evidence type="ECO:0000313" key="2">
    <source>
        <dbReference type="Proteomes" id="UP000576225"/>
    </source>
</evidence>
<reference evidence="1 2" key="1">
    <citation type="submission" date="2020-04" db="EMBL/GenBank/DDBJ databases">
        <authorList>
            <person name="Hitch T.C.A."/>
            <person name="Wylensek D."/>
            <person name="Clavel T."/>
        </authorList>
    </citation>
    <scope>NUCLEOTIDE SEQUENCE [LARGE SCALE GENOMIC DNA]</scope>
    <source>
        <strain evidence="1 2">COR2-253-APC-1A</strain>
    </source>
</reference>
<comment type="caution">
    <text evidence="1">The sequence shown here is derived from an EMBL/GenBank/DDBJ whole genome shotgun (WGS) entry which is preliminary data.</text>
</comment>
<name>A0A848B5Q6_9BACT</name>
<sequence>QVEAHLKEDKPGEVALQLKHLAEALKENSSLQRENALQIARIDKNCAAGHAELMREVSADKVWLANINEAVQKHITNGRIHRGS</sequence>
<protein>
    <submittedName>
        <fullName evidence="1">Uncharacterized protein</fullName>
    </submittedName>
</protein>
<evidence type="ECO:0000313" key="1">
    <source>
        <dbReference type="EMBL" id="NMD89507.1"/>
    </source>
</evidence>
<feature type="non-terminal residue" evidence="1">
    <location>
        <position position="1"/>
    </location>
</feature>
<dbReference type="RefSeq" id="WP_168964384.1">
    <property type="nucleotide sequence ID" value="NZ_JABAEW010000174.1"/>
</dbReference>
<dbReference type="AlphaFoldDB" id="A0A848B5Q6"/>
<proteinExistence type="predicted"/>
<dbReference type="Proteomes" id="UP000576225">
    <property type="component" value="Unassembled WGS sequence"/>
</dbReference>